<feature type="binding site" evidence="5">
    <location>
        <position position="153"/>
    </location>
    <ligand>
        <name>S-adenosyl-L-methionine</name>
        <dbReference type="ChEBI" id="CHEBI:59789"/>
    </ligand>
</feature>
<dbReference type="InterPro" id="IPR029063">
    <property type="entry name" value="SAM-dependent_MTases_sf"/>
</dbReference>
<feature type="binding site" evidence="5">
    <location>
        <position position="195"/>
    </location>
    <ligand>
        <name>S-adenosyl-L-methionine</name>
        <dbReference type="ChEBI" id="CHEBI:59789"/>
    </ligand>
</feature>
<feature type="binding site" evidence="5">
    <location>
        <begin position="130"/>
        <end position="134"/>
    </location>
    <ligand>
        <name>S-adenosyl-L-methionine</name>
        <dbReference type="ChEBI" id="CHEBI:59789"/>
    </ligand>
</feature>
<dbReference type="NCBIfam" id="TIGR00536">
    <property type="entry name" value="hemK_fam"/>
    <property type="match status" value="1"/>
</dbReference>
<evidence type="ECO:0000313" key="8">
    <source>
        <dbReference type="EMBL" id="EJN55742.1"/>
    </source>
</evidence>
<dbReference type="STRING" id="1185325.A11Y_46494"/>
<evidence type="ECO:0000256" key="2">
    <source>
        <dbReference type="ARBA" id="ARBA00022679"/>
    </source>
</evidence>
<dbReference type="AlphaFoldDB" id="J3JBH8"/>
<dbReference type="Pfam" id="PF17827">
    <property type="entry name" value="PrmC_N"/>
    <property type="match status" value="1"/>
</dbReference>
<comment type="function">
    <text evidence="5">Methylates the class 1 translation termination release factors RF1/PrfA and RF2/PrfB on the glutamine residue of the universally conserved GGQ motif.</text>
</comment>
<dbReference type="PANTHER" id="PTHR18895:SF74">
    <property type="entry name" value="MTRF1L RELEASE FACTOR GLUTAMINE METHYLTRANSFERASE"/>
    <property type="match status" value="1"/>
</dbReference>
<comment type="similarity">
    <text evidence="5">Belongs to the protein N5-glutamine methyltransferase family. PrmC subfamily.</text>
</comment>
<dbReference type="CDD" id="cd02440">
    <property type="entry name" value="AdoMet_MTases"/>
    <property type="match status" value="1"/>
</dbReference>
<feature type="domain" description="Release factor glutamine methyltransferase N-terminal" evidence="7">
    <location>
        <begin position="19"/>
        <end position="86"/>
    </location>
</feature>
<evidence type="ECO:0000256" key="4">
    <source>
        <dbReference type="ARBA" id="ARBA00048391"/>
    </source>
</evidence>
<comment type="caution">
    <text evidence="8">The sequence shown here is derived from an EMBL/GenBank/DDBJ whole genome shotgun (WGS) entry which is preliminary data.</text>
</comment>
<dbReference type="PATRIC" id="fig|1185325.3.peg.1545"/>
<accession>J3JBH8</accession>
<reference evidence="8 9" key="1">
    <citation type="submission" date="2012-05" db="EMBL/GenBank/DDBJ databases">
        <title>Complete Genome Sequence of Lactobacillus coryniformis CECT5711.</title>
        <authorList>
            <person name="Rodriguez J.M."/>
        </authorList>
    </citation>
    <scope>NUCLEOTIDE SEQUENCE [LARGE SCALE GENOMIC DNA]</scope>
    <source>
        <strain evidence="9">CECT5711</strain>
    </source>
</reference>
<keyword evidence="1 5" id="KW-0489">Methyltransferase</keyword>
<dbReference type="Gene3D" id="3.40.50.150">
    <property type="entry name" value="Vaccinia Virus protein VP39"/>
    <property type="match status" value="1"/>
</dbReference>
<keyword evidence="2 5" id="KW-0808">Transferase</keyword>
<comment type="catalytic activity">
    <reaction evidence="4 5">
        <text>L-glutaminyl-[peptide chain release factor] + S-adenosyl-L-methionine = N(5)-methyl-L-glutaminyl-[peptide chain release factor] + S-adenosyl-L-homocysteine + H(+)</text>
        <dbReference type="Rhea" id="RHEA:42896"/>
        <dbReference type="Rhea" id="RHEA-COMP:10271"/>
        <dbReference type="Rhea" id="RHEA-COMP:10272"/>
        <dbReference type="ChEBI" id="CHEBI:15378"/>
        <dbReference type="ChEBI" id="CHEBI:30011"/>
        <dbReference type="ChEBI" id="CHEBI:57856"/>
        <dbReference type="ChEBI" id="CHEBI:59789"/>
        <dbReference type="ChEBI" id="CHEBI:61891"/>
        <dbReference type="EC" id="2.1.1.297"/>
    </reaction>
</comment>
<dbReference type="HAMAP" id="MF_02126">
    <property type="entry name" value="RF_methyltr_PrmC"/>
    <property type="match status" value="1"/>
</dbReference>
<dbReference type="Pfam" id="PF05175">
    <property type="entry name" value="MTS"/>
    <property type="match status" value="1"/>
</dbReference>
<feature type="binding site" evidence="5">
    <location>
        <begin position="195"/>
        <end position="198"/>
    </location>
    <ligand>
        <name>substrate</name>
    </ligand>
</feature>
<dbReference type="SUPFAM" id="SSF53335">
    <property type="entry name" value="S-adenosyl-L-methionine-dependent methyltransferases"/>
    <property type="match status" value="1"/>
</dbReference>
<evidence type="ECO:0000259" key="6">
    <source>
        <dbReference type="Pfam" id="PF05175"/>
    </source>
</evidence>
<dbReference type="GO" id="GO:0102559">
    <property type="term" value="F:peptide chain release factor N(5)-glutamine methyltransferase activity"/>
    <property type="evidence" value="ECO:0007669"/>
    <property type="project" value="UniProtKB-EC"/>
</dbReference>
<dbReference type="EMBL" id="AKFP01000036">
    <property type="protein sequence ID" value="EJN55742.1"/>
    <property type="molecule type" value="Genomic_DNA"/>
</dbReference>
<proteinExistence type="inferred from homology"/>
<evidence type="ECO:0000256" key="3">
    <source>
        <dbReference type="ARBA" id="ARBA00022691"/>
    </source>
</evidence>
<dbReference type="InterPro" id="IPR007848">
    <property type="entry name" value="Small_mtfrase_dom"/>
</dbReference>
<dbReference type="InterPro" id="IPR004556">
    <property type="entry name" value="HemK-like"/>
</dbReference>
<dbReference type="InterPro" id="IPR040758">
    <property type="entry name" value="PrmC_N"/>
</dbReference>
<evidence type="ECO:0000256" key="5">
    <source>
        <dbReference type="HAMAP-Rule" id="MF_02126"/>
    </source>
</evidence>
<keyword evidence="3 5" id="KW-0949">S-adenosyl-L-methionine</keyword>
<comment type="caution">
    <text evidence="5">Lacks conserved residue(s) required for the propagation of feature annotation.</text>
</comment>
<evidence type="ECO:0000313" key="9">
    <source>
        <dbReference type="Proteomes" id="UP000007271"/>
    </source>
</evidence>
<feature type="domain" description="Methyltransferase small" evidence="6">
    <location>
        <begin position="117"/>
        <end position="207"/>
    </location>
</feature>
<evidence type="ECO:0000256" key="1">
    <source>
        <dbReference type="ARBA" id="ARBA00022603"/>
    </source>
</evidence>
<dbReference type="InterPro" id="IPR002052">
    <property type="entry name" value="DNA_methylase_N6_adenine_CS"/>
</dbReference>
<dbReference type="EC" id="2.1.1.297" evidence="5"/>
<dbReference type="InterPro" id="IPR050320">
    <property type="entry name" value="N5-glutamine_MTase"/>
</dbReference>
<dbReference type="GO" id="GO:0003676">
    <property type="term" value="F:nucleic acid binding"/>
    <property type="evidence" value="ECO:0007669"/>
    <property type="project" value="InterPro"/>
</dbReference>
<dbReference type="PANTHER" id="PTHR18895">
    <property type="entry name" value="HEMK METHYLTRANSFERASE"/>
    <property type="match status" value="1"/>
</dbReference>
<dbReference type="GO" id="GO:0032259">
    <property type="term" value="P:methylation"/>
    <property type="evidence" value="ECO:0007669"/>
    <property type="project" value="UniProtKB-KW"/>
</dbReference>
<dbReference type="Gene3D" id="1.10.8.10">
    <property type="entry name" value="DNA helicase RuvA subunit, C-terminal domain"/>
    <property type="match status" value="1"/>
</dbReference>
<dbReference type="Proteomes" id="UP000007271">
    <property type="component" value="Unassembled WGS sequence"/>
</dbReference>
<dbReference type="NCBIfam" id="TIGR03534">
    <property type="entry name" value="RF_mod_PrmC"/>
    <property type="match status" value="1"/>
</dbReference>
<organism evidence="8 9">
    <name type="scientific">Loigolactobacillus coryniformis subsp. coryniformis CECT 5711</name>
    <dbReference type="NCBI Taxonomy" id="1185325"/>
    <lineage>
        <taxon>Bacteria</taxon>
        <taxon>Bacillati</taxon>
        <taxon>Bacillota</taxon>
        <taxon>Bacilli</taxon>
        <taxon>Lactobacillales</taxon>
        <taxon>Lactobacillaceae</taxon>
        <taxon>Loigolactobacillus</taxon>
    </lineage>
</organism>
<protein>
    <recommendedName>
        <fullName evidence="5">Release factor glutamine methyltransferase</fullName>
        <shortName evidence="5">RF MTase</shortName>
        <ecNumber evidence="5">2.1.1.297</ecNumber>
    </recommendedName>
    <alternativeName>
        <fullName evidence="5">N5-glutamine methyltransferase PrmC</fullName>
    </alternativeName>
    <alternativeName>
        <fullName evidence="5">Protein-(glutamine-N5) MTase PrmC</fullName>
    </alternativeName>
    <alternativeName>
        <fullName evidence="5">Protein-glutamine N-methyltransferase PrmC</fullName>
    </alternativeName>
</protein>
<evidence type="ECO:0000259" key="7">
    <source>
        <dbReference type="Pfam" id="PF17827"/>
    </source>
</evidence>
<dbReference type="PROSITE" id="PS00092">
    <property type="entry name" value="N6_MTASE"/>
    <property type="match status" value="1"/>
</dbReference>
<name>J3JBH8_9LACO</name>
<sequence length="289" mass="32509">MIKRLNWSSSKMAEPTFFEALRWASIFLEQRQQEDAGRFLLLERQNWTSTQLLLRYREPMPAAIWHQFQADVQRFAKNEPAQYIVGHAPFYGHEFKVTTATLIPRSETEELVEWALNELPATPLKILDLGTGSGAIAVSLKLARPQWQVWASDISAAALTVAADNAHDLGAAINFRQSDVFTNLAVEKFDAIISNPPYIAPSERDVMDASVLAHEPATALFAAEAGLAIYRRILTDLPQHLTINGQFFGEFGYHQRPALAKMVAELLPASQVKFRRDLAGHERMLQIKL</sequence>
<gene>
    <name evidence="5" type="primary">prmC</name>
    <name evidence="8" type="ORF">A11Y_46494</name>
</gene>
<dbReference type="InterPro" id="IPR019874">
    <property type="entry name" value="RF_methyltr_PrmC"/>
</dbReference>